<dbReference type="KEGG" id="nmes:H9L09_17840"/>
<evidence type="ECO:0000259" key="1">
    <source>
        <dbReference type="Pfam" id="PF03372"/>
    </source>
</evidence>
<gene>
    <name evidence="2" type="ORF">H9L09_17840</name>
</gene>
<dbReference type="AlphaFoldDB" id="A0A7G9R9P9"/>
<dbReference type="GO" id="GO:0004519">
    <property type="term" value="F:endonuclease activity"/>
    <property type="evidence" value="ECO:0007669"/>
    <property type="project" value="UniProtKB-KW"/>
</dbReference>
<keyword evidence="2" id="KW-0269">Exonuclease</keyword>
<proteinExistence type="predicted"/>
<name>A0A7G9R9P9_9ACTN</name>
<dbReference type="InterPro" id="IPR036691">
    <property type="entry name" value="Endo/exonu/phosph_ase_sf"/>
</dbReference>
<dbReference type="Pfam" id="PF03372">
    <property type="entry name" value="Exo_endo_phos"/>
    <property type="match status" value="1"/>
</dbReference>
<keyword evidence="2" id="KW-0540">Nuclease</keyword>
<keyword evidence="2" id="KW-0255">Endonuclease</keyword>
<protein>
    <submittedName>
        <fullName evidence="2">Endonuclease/exonuclease/phosphatase family protein</fullName>
    </submittedName>
</protein>
<evidence type="ECO:0000313" key="3">
    <source>
        <dbReference type="Proteomes" id="UP000515947"/>
    </source>
</evidence>
<keyword evidence="3" id="KW-1185">Reference proteome</keyword>
<dbReference type="SUPFAM" id="SSF56219">
    <property type="entry name" value="DNase I-like"/>
    <property type="match status" value="1"/>
</dbReference>
<keyword evidence="2" id="KW-0378">Hydrolase</keyword>
<sequence length="208" mass="22146">MRVGTWNLAGRWSTAHAAFLLALDCEVLLLTEVPRVASLSGYASHATKADMAGGRAWAAVWSRAPLEALEDPHAASALAVVDGTTYCSSVLPWHTCGDKPWGKGTHAERMRRALEDLAAVLTPATVWGGDFNQSLEGRDYAGSSAGRATLQELIRRLDLDVPTAALSHQIDGHRSIDHIAVPAHLGVAVARRHAAGSLSDHDAYTVGR</sequence>
<dbReference type="RefSeq" id="WP_187578166.1">
    <property type="nucleotide sequence ID" value="NZ_CP060713.1"/>
</dbReference>
<dbReference type="GO" id="GO:0004527">
    <property type="term" value="F:exonuclease activity"/>
    <property type="evidence" value="ECO:0007669"/>
    <property type="project" value="UniProtKB-KW"/>
</dbReference>
<evidence type="ECO:0000313" key="2">
    <source>
        <dbReference type="EMBL" id="QNN52324.1"/>
    </source>
</evidence>
<reference evidence="2 3" key="1">
    <citation type="submission" date="2020-08" db="EMBL/GenBank/DDBJ databases">
        <title>Genome sequence of Nocardioides mesophilus KACC 16243T.</title>
        <authorList>
            <person name="Hyun D.-W."/>
            <person name="Bae J.-W."/>
        </authorList>
    </citation>
    <scope>NUCLEOTIDE SEQUENCE [LARGE SCALE GENOMIC DNA]</scope>
    <source>
        <strain evidence="2 3">KACC 16243</strain>
    </source>
</reference>
<dbReference type="Gene3D" id="3.60.10.10">
    <property type="entry name" value="Endonuclease/exonuclease/phosphatase"/>
    <property type="match status" value="1"/>
</dbReference>
<dbReference type="EMBL" id="CP060713">
    <property type="protein sequence ID" value="QNN52324.1"/>
    <property type="molecule type" value="Genomic_DNA"/>
</dbReference>
<dbReference type="Proteomes" id="UP000515947">
    <property type="component" value="Chromosome"/>
</dbReference>
<feature type="domain" description="Endonuclease/exonuclease/phosphatase" evidence="1">
    <location>
        <begin position="4"/>
        <end position="201"/>
    </location>
</feature>
<accession>A0A7G9R9P9</accession>
<dbReference type="InterPro" id="IPR005135">
    <property type="entry name" value="Endo/exonuclease/phosphatase"/>
</dbReference>
<organism evidence="2 3">
    <name type="scientific">Nocardioides mesophilus</name>
    <dbReference type="NCBI Taxonomy" id="433659"/>
    <lineage>
        <taxon>Bacteria</taxon>
        <taxon>Bacillati</taxon>
        <taxon>Actinomycetota</taxon>
        <taxon>Actinomycetes</taxon>
        <taxon>Propionibacteriales</taxon>
        <taxon>Nocardioidaceae</taxon>
        <taxon>Nocardioides</taxon>
    </lineage>
</organism>